<dbReference type="GO" id="GO:0005576">
    <property type="term" value="C:extracellular region"/>
    <property type="evidence" value="ECO:0007669"/>
    <property type="project" value="InterPro"/>
</dbReference>
<dbReference type="AlphaFoldDB" id="A0A5C7W543"/>
<name>A0A5C7W543_AQUAC</name>
<reference evidence="3 4" key="1">
    <citation type="submission" date="2018-09" db="EMBL/GenBank/DDBJ databases">
        <title>Metagenome Assembled Genomes from an Advanced Water Purification Facility.</title>
        <authorList>
            <person name="Stamps B.W."/>
            <person name="Spear J.R."/>
        </authorList>
    </citation>
    <scope>NUCLEOTIDE SEQUENCE [LARGE SCALE GENOMIC DNA]</scope>
    <source>
        <strain evidence="3">Bin_52_1</strain>
    </source>
</reference>
<evidence type="ECO:0000313" key="4">
    <source>
        <dbReference type="Proteomes" id="UP000321110"/>
    </source>
</evidence>
<evidence type="ECO:0000256" key="1">
    <source>
        <dbReference type="ARBA" id="ARBA00022729"/>
    </source>
</evidence>
<evidence type="ECO:0000313" key="3">
    <source>
        <dbReference type="EMBL" id="TXI33091.1"/>
    </source>
</evidence>
<evidence type="ECO:0000256" key="2">
    <source>
        <dbReference type="ARBA" id="ARBA00022801"/>
    </source>
</evidence>
<dbReference type="PANTHER" id="PTHR43037">
    <property type="entry name" value="UNNAMED PRODUCT-RELATED"/>
    <property type="match status" value="1"/>
</dbReference>
<dbReference type="Proteomes" id="UP000321110">
    <property type="component" value="Unassembled WGS sequence"/>
</dbReference>
<keyword evidence="1" id="KW-0732">Signal</keyword>
<dbReference type="Pfam" id="PF10503">
    <property type="entry name" value="Esterase_PHB"/>
    <property type="match status" value="1"/>
</dbReference>
<protein>
    <submittedName>
        <fullName evidence="3">Polyhydroxybutyrate depolymerase</fullName>
    </submittedName>
</protein>
<dbReference type="PANTHER" id="PTHR43037:SF1">
    <property type="entry name" value="BLL1128 PROTEIN"/>
    <property type="match status" value="1"/>
</dbReference>
<accession>A0A5C7W543</accession>
<dbReference type="GO" id="GO:0016787">
    <property type="term" value="F:hydrolase activity"/>
    <property type="evidence" value="ECO:0007669"/>
    <property type="project" value="UniProtKB-KW"/>
</dbReference>
<sequence>MWPACNRQKKAIEERRMRIASGIALVLGLLAVSAQAREGETHQLNFAGAERSYKLFVPDGAPKAPLPLMIVMHGGLGNADETERTTGMNRVAQSNGFLVAYPNGTGMRLMPNRRTWNAGKCCGPAVEGNVDDVGFIQAMLADVARHHALDHSRIYATGISNGAMMAYRLACELPQNIAAIVPVSGTLALNSCPGASRVAVLHIHGSKDSNVPYQGGMGENAIAGVQHRSVPETLQMIANAHGCNTPPSGQALPDGSELTSWNCQGKAPLQLRLIPGGEHVWPGGDSRRNRKLFGGNFSASQAAWDFASQFKNNN</sequence>
<proteinExistence type="predicted"/>
<dbReference type="SUPFAM" id="SSF53474">
    <property type="entry name" value="alpha/beta-Hydrolases"/>
    <property type="match status" value="1"/>
</dbReference>
<dbReference type="InterPro" id="IPR029058">
    <property type="entry name" value="AB_hydrolase_fold"/>
</dbReference>
<dbReference type="Gene3D" id="3.40.50.1820">
    <property type="entry name" value="alpha/beta hydrolase"/>
    <property type="match status" value="1"/>
</dbReference>
<dbReference type="InterPro" id="IPR050955">
    <property type="entry name" value="Plant_Biomass_Hydrol_Est"/>
</dbReference>
<gene>
    <name evidence="3" type="ORF">E6Q69_07420</name>
</gene>
<dbReference type="EMBL" id="SSFO01000122">
    <property type="protein sequence ID" value="TXI33091.1"/>
    <property type="molecule type" value="Genomic_DNA"/>
</dbReference>
<dbReference type="InterPro" id="IPR010126">
    <property type="entry name" value="Esterase_phb"/>
</dbReference>
<comment type="caution">
    <text evidence="3">The sequence shown here is derived from an EMBL/GenBank/DDBJ whole genome shotgun (WGS) entry which is preliminary data.</text>
</comment>
<organism evidence="3 4">
    <name type="scientific">Aquipseudomonas alcaligenes</name>
    <name type="common">Pseudomonas alcaligenes</name>
    <dbReference type="NCBI Taxonomy" id="43263"/>
    <lineage>
        <taxon>Bacteria</taxon>
        <taxon>Pseudomonadati</taxon>
        <taxon>Pseudomonadota</taxon>
        <taxon>Gammaproteobacteria</taxon>
        <taxon>Pseudomonadales</taxon>
        <taxon>Pseudomonadaceae</taxon>
        <taxon>Aquipseudomonas</taxon>
    </lineage>
</organism>
<keyword evidence="2" id="KW-0378">Hydrolase</keyword>